<keyword evidence="3" id="KW-1185">Reference proteome</keyword>
<gene>
    <name evidence="2" type="ORF">MTR80_01655</name>
</gene>
<reference evidence="2 3" key="1">
    <citation type="journal article" date="2022" name="Int. J. Syst. Evol. Microbiol.">
        <title>Characterization of Alcaligenes aquatilis as a novel member of heterotrophic nitrifier-aerobic denitrifier and its performance in treating piggery wastewater.</title>
        <authorList>
            <person name="Cao X."/>
            <person name="Zhao B."/>
            <person name="Wu Y."/>
            <person name="Huang J."/>
            <person name="Wang H."/>
            <person name="Sun X."/>
            <person name="Li S."/>
        </authorList>
    </citation>
    <scope>NUCLEOTIDE SEQUENCE [LARGE SCALE GENOMIC DNA]</scope>
    <source>
        <strain evidence="2 3">AS1</strain>
    </source>
</reference>
<organism evidence="2 3">
    <name type="scientific">Alcaligenes aquatilis</name>
    <dbReference type="NCBI Taxonomy" id="323284"/>
    <lineage>
        <taxon>Bacteria</taxon>
        <taxon>Pseudomonadati</taxon>
        <taxon>Pseudomonadota</taxon>
        <taxon>Betaproteobacteria</taxon>
        <taxon>Burkholderiales</taxon>
        <taxon>Alcaligenaceae</taxon>
        <taxon>Alcaligenes</taxon>
    </lineage>
</organism>
<proteinExistence type="predicted"/>
<name>A0ABY4NHI6_9BURK</name>
<dbReference type="Proteomes" id="UP000831759">
    <property type="component" value="Chromosome"/>
</dbReference>
<feature type="domain" description="DUF4236" evidence="1">
    <location>
        <begin position="35"/>
        <end position="85"/>
    </location>
</feature>
<dbReference type="GeneID" id="96867607"/>
<dbReference type="Pfam" id="PF14020">
    <property type="entry name" value="DUF4236"/>
    <property type="match status" value="1"/>
</dbReference>
<evidence type="ECO:0000313" key="2">
    <source>
        <dbReference type="EMBL" id="UQN36453.1"/>
    </source>
</evidence>
<dbReference type="EMBL" id="CP094619">
    <property type="protein sequence ID" value="UQN36453.1"/>
    <property type="molecule type" value="Genomic_DNA"/>
</dbReference>
<evidence type="ECO:0000313" key="3">
    <source>
        <dbReference type="Proteomes" id="UP000831759"/>
    </source>
</evidence>
<accession>A0ABY4NHI6</accession>
<dbReference type="RefSeq" id="WP_249461015.1">
    <property type="nucleotide sequence ID" value="NZ_CP094619.1"/>
</dbReference>
<protein>
    <submittedName>
        <fullName evidence="2">DUF4236 domain-containing protein</fullName>
    </submittedName>
</protein>
<dbReference type="InterPro" id="IPR025330">
    <property type="entry name" value="DUF4236"/>
</dbReference>
<evidence type="ECO:0000259" key="1">
    <source>
        <dbReference type="Pfam" id="PF14020"/>
    </source>
</evidence>
<sequence>MLYISIRFSAFQSLFLKNHKLLKLLKSVEGVVAVRFRRSIKLAPGIRMNLSGSGMSWTLGPRGSTVNVGKRGAHLNTSFLGFSARHSLYKAAPAPKPRQSVKQVQTFSLVCEVTDQGMLTFHDQDGEPVSESLVELAKKQSRQAIQSLIQRKCDEINSECEAVASIHLDTPAPDIAPKYVPDLFHVPEPIAPVLPRAKWWEKLFPRRVEQLNLHNQQRVMEHQDLLAAWKSEQSQHAYEQEQRRKLLEQDIYHDTVAMEQWLEATLQDIAWPRETLISLEISEQGARVCLDVDLPEIEDMPSKIAAVPARGLKLSVKELPMVQARKRYMAHVHGVGFRIIGETFAALPVVQRITLSGFSQRHDPATGQLCDDYLYSVKVSREAWAGINFEMLPMIDAVEALAQFDLRRNMSKTGVFKAIEPF</sequence>